<feature type="compositionally biased region" description="Basic and acidic residues" evidence="1">
    <location>
        <begin position="254"/>
        <end position="265"/>
    </location>
</feature>
<feature type="compositionally biased region" description="Basic and acidic residues" evidence="1">
    <location>
        <begin position="459"/>
        <end position="478"/>
    </location>
</feature>
<dbReference type="AlphaFoldDB" id="A0A9N9KL16"/>
<feature type="compositionally biased region" description="Low complexity" evidence="1">
    <location>
        <begin position="164"/>
        <end position="180"/>
    </location>
</feature>
<keyword evidence="3" id="KW-1185">Reference proteome</keyword>
<feature type="compositionally biased region" description="Low complexity" evidence="1">
    <location>
        <begin position="445"/>
        <end position="458"/>
    </location>
</feature>
<name>A0A9N9KL16_9HELO</name>
<evidence type="ECO:0000256" key="1">
    <source>
        <dbReference type="SAM" id="MobiDB-lite"/>
    </source>
</evidence>
<gene>
    <name evidence="2" type="ORF">HYFRA_00002060</name>
</gene>
<feature type="region of interest" description="Disordered" evidence="1">
    <location>
        <begin position="438"/>
        <end position="494"/>
    </location>
</feature>
<feature type="region of interest" description="Disordered" evidence="1">
    <location>
        <begin position="243"/>
        <end position="265"/>
    </location>
</feature>
<feature type="region of interest" description="Disordered" evidence="1">
    <location>
        <begin position="299"/>
        <end position="334"/>
    </location>
</feature>
<organism evidence="2 3">
    <name type="scientific">Hymenoscyphus fraxineus</name>
    <dbReference type="NCBI Taxonomy" id="746836"/>
    <lineage>
        <taxon>Eukaryota</taxon>
        <taxon>Fungi</taxon>
        <taxon>Dikarya</taxon>
        <taxon>Ascomycota</taxon>
        <taxon>Pezizomycotina</taxon>
        <taxon>Leotiomycetes</taxon>
        <taxon>Helotiales</taxon>
        <taxon>Helotiaceae</taxon>
        <taxon>Hymenoscyphus</taxon>
    </lineage>
</organism>
<evidence type="ECO:0000313" key="3">
    <source>
        <dbReference type="Proteomes" id="UP000696280"/>
    </source>
</evidence>
<sequence length="494" mass="53467">MSKKQFDSFLSTGVQAFYTPRSIPETTYIPSSHSTHSTHSRSHSHSSLNSSSPHPIMEKSRSPSQGQRGAPISPPKTRSASADNSVAALVEDWRAYTQKIRSQFDGEKAHMIADRARADEVMAEERQLYEQEIAILKARIKQLETAAAESSTENVTHQCREQQSSSKSPTSISPSTKAPPVGSGESSSRGIPQESGRNADGTPFYAPAPRNPSRSFSTTSEERIDSMISSSEDVIRVAHKELRSSDFGVQSPLHGHEPNTRPESHYESIDISYIQPELEGVSIKASAVNPVLVAKILSPGRSPATVSPNLNPPRQEKAGESPPHRKSLSSEEKAKMTIQIAGQPENMRLKMHAGHTPSHSISKFEDLAGVREVSEAATPTQGQHSEAHRLASTTFGDDGAGDPKEDNGDRELTGPLTLTNGTSADDYFLAQLDSKLEAASKSGNVSPSESGVSLSSTTRSREISHDEEYLAEKDDGPRLRIKPSLNFGAPMGRL</sequence>
<proteinExistence type="predicted"/>
<feature type="compositionally biased region" description="Low complexity" evidence="1">
    <location>
        <begin position="45"/>
        <end position="54"/>
    </location>
</feature>
<feature type="compositionally biased region" description="Polar residues" evidence="1">
    <location>
        <begin position="148"/>
        <end position="163"/>
    </location>
</feature>
<accession>A0A9N9KL16</accession>
<dbReference type="Proteomes" id="UP000696280">
    <property type="component" value="Unassembled WGS sequence"/>
</dbReference>
<reference evidence="2" key="1">
    <citation type="submission" date="2021-07" db="EMBL/GenBank/DDBJ databases">
        <authorList>
            <person name="Durling M."/>
        </authorList>
    </citation>
    <scope>NUCLEOTIDE SEQUENCE</scope>
</reference>
<protein>
    <submittedName>
        <fullName evidence="2">Uncharacterized protein</fullName>
    </submittedName>
</protein>
<feature type="region of interest" description="Disordered" evidence="1">
    <location>
        <begin position="21"/>
        <end position="84"/>
    </location>
</feature>
<dbReference type="OrthoDB" id="5427699at2759"/>
<comment type="caution">
    <text evidence="2">The sequence shown here is derived from an EMBL/GenBank/DDBJ whole genome shotgun (WGS) entry which is preliminary data.</text>
</comment>
<feature type="region of interest" description="Disordered" evidence="1">
    <location>
        <begin position="373"/>
        <end position="424"/>
    </location>
</feature>
<feature type="compositionally biased region" description="Basic and acidic residues" evidence="1">
    <location>
        <begin position="314"/>
        <end position="334"/>
    </location>
</feature>
<evidence type="ECO:0000313" key="2">
    <source>
        <dbReference type="EMBL" id="CAG8948933.1"/>
    </source>
</evidence>
<dbReference type="EMBL" id="CAJVRL010000001">
    <property type="protein sequence ID" value="CAG8948933.1"/>
    <property type="molecule type" value="Genomic_DNA"/>
</dbReference>
<feature type="region of interest" description="Disordered" evidence="1">
    <location>
        <begin position="144"/>
        <end position="231"/>
    </location>
</feature>
<feature type="compositionally biased region" description="Basic and acidic residues" evidence="1">
    <location>
        <begin position="401"/>
        <end position="412"/>
    </location>
</feature>